<dbReference type="EMBL" id="FWXZ01000002">
    <property type="protein sequence ID" value="SMC57652.1"/>
    <property type="molecule type" value="Genomic_DNA"/>
</dbReference>
<evidence type="ECO:0000313" key="2">
    <source>
        <dbReference type="Proteomes" id="UP000192328"/>
    </source>
</evidence>
<name>A0AC61PKY1_9FIRM</name>
<comment type="caution">
    <text evidence="1">The sequence shown here is derived from an EMBL/GenBank/DDBJ whole genome shotgun (WGS) entry which is preliminary data.</text>
</comment>
<sequence>MRKKALLALMMAAVLLLSGCALIQKDQAVDDATEIIRMGDKVYTKIQVKAAAQQELINKAQTYSMFGYAYDMTDPANIAEAQEAAVKALKEDLTLTAKAAELGFDQLTDEELEAVKAKAQESYDNMVNTAKQYVEGKDEMDEAALTEAAVKMAEDAGYTMENRTESATKDAVSAKLKEYAVKDVAVTDEEIQAEYDSKVESNKETYAENAASWAATANNGYTTLYYTPAGVRRVKQILVKFTEEDQTAIKDANTKLSDANTARTAAQDKVDAAQKVLDTEGITDEEKTKAEADLTAAKQELDEADKALLAANQAVTDATDKAFANIDEKADTVVAQLAEGGDWQKLTDEYNEDTGMKDNEKGYAVAAGMSGFDAAFVDAAMALEKIGDVSPKTKGQYGYYIIRYESDEAEGPIALDTLKETISSSLLNTKQNDTYEATLAQWVEEAGIKVDMNALKD</sequence>
<reference evidence="1" key="1">
    <citation type="submission" date="2017-04" db="EMBL/GenBank/DDBJ databases">
        <authorList>
            <person name="Varghese N."/>
            <person name="Submissions S."/>
        </authorList>
    </citation>
    <scope>NUCLEOTIDE SEQUENCE</scope>
    <source>
        <strain evidence="1">WTE2008</strain>
    </source>
</reference>
<gene>
    <name evidence="1" type="ORF">SAMN06297397_1462</name>
</gene>
<proteinExistence type="predicted"/>
<accession>A0AC61PKY1</accession>
<protein>
    <submittedName>
        <fullName evidence="1">PPIC-type PPIASE domain-containing protein</fullName>
    </submittedName>
</protein>
<dbReference type="Proteomes" id="UP000192328">
    <property type="component" value="Unassembled WGS sequence"/>
</dbReference>
<organism evidence="1 2">
    <name type="scientific">Aristaeella lactis</name>
    <dbReference type="NCBI Taxonomy" id="3046383"/>
    <lineage>
        <taxon>Bacteria</taxon>
        <taxon>Bacillati</taxon>
        <taxon>Bacillota</taxon>
        <taxon>Clostridia</taxon>
        <taxon>Eubacteriales</taxon>
        <taxon>Aristaeellaceae</taxon>
        <taxon>Aristaeella</taxon>
    </lineage>
</organism>
<keyword evidence="2" id="KW-1185">Reference proteome</keyword>
<evidence type="ECO:0000313" key="1">
    <source>
        <dbReference type="EMBL" id="SMC57652.1"/>
    </source>
</evidence>